<sequence length="304" mass="33462">MMDKAQEQAAASSAIPSSSPPPCSAASRAAHVKQPEHHHPRLRLPHRPHRLHFAISTTTTITATTTTTSSSSSSSSSSCAAAAAPRDRSPSTPDAGRRPTAAPSRSCRPAVARRLADAFHARHPRRRCGETLAAAARLKRFFGVAPPDDVTVREIEKDGLKAMLRSVAPMCYFLRSLLESHCGENLVGFCGEFFFLFFCCCFLLSRGRAVQGLQLRFGGRQVRRGRPHLQLLPRPEQCSGGQRRRPREPQRSAGAGKRHAPGHGIRKAQKRRGRAHARQLLQIREEPHVGPYGRRLGYVVWDGK</sequence>
<evidence type="ECO:0000313" key="2">
    <source>
        <dbReference type="EMBL" id="KAG5462039.1"/>
    </source>
</evidence>
<feature type="compositionally biased region" description="Basic residues" evidence="1">
    <location>
        <begin position="36"/>
        <end position="49"/>
    </location>
</feature>
<evidence type="ECO:0000256" key="1">
    <source>
        <dbReference type="SAM" id="MobiDB-lite"/>
    </source>
</evidence>
<feature type="region of interest" description="Disordered" evidence="1">
    <location>
        <begin position="63"/>
        <end position="109"/>
    </location>
</feature>
<feature type="region of interest" description="Disordered" evidence="1">
    <location>
        <begin position="1"/>
        <end position="49"/>
    </location>
</feature>
<protein>
    <submittedName>
        <fullName evidence="2">Uncharacterized protein</fullName>
    </submittedName>
</protein>
<organism evidence="2 3">
    <name type="scientific">Olpidium bornovanus</name>
    <dbReference type="NCBI Taxonomy" id="278681"/>
    <lineage>
        <taxon>Eukaryota</taxon>
        <taxon>Fungi</taxon>
        <taxon>Fungi incertae sedis</taxon>
        <taxon>Olpidiomycota</taxon>
        <taxon>Olpidiomycotina</taxon>
        <taxon>Olpidiomycetes</taxon>
        <taxon>Olpidiales</taxon>
        <taxon>Olpidiaceae</taxon>
        <taxon>Olpidium</taxon>
    </lineage>
</organism>
<gene>
    <name evidence="2" type="ORF">BJ554DRAFT_5678</name>
</gene>
<feature type="compositionally biased region" description="Low complexity" evidence="1">
    <location>
        <begin position="63"/>
        <end position="84"/>
    </location>
</feature>
<feature type="compositionally biased region" description="Basic residues" evidence="1">
    <location>
        <begin position="256"/>
        <end position="272"/>
    </location>
</feature>
<dbReference type="EMBL" id="JAEFCI010002726">
    <property type="protein sequence ID" value="KAG5462039.1"/>
    <property type="molecule type" value="Genomic_DNA"/>
</dbReference>
<keyword evidence="3" id="KW-1185">Reference proteome</keyword>
<accession>A0A8H8DKM5</accession>
<name>A0A8H8DKM5_9FUNG</name>
<dbReference type="AlphaFoldDB" id="A0A8H8DKM5"/>
<proteinExistence type="predicted"/>
<comment type="caution">
    <text evidence="2">The sequence shown here is derived from an EMBL/GenBank/DDBJ whole genome shotgun (WGS) entry which is preliminary data.</text>
</comment>
<reference evidence="2 3" key="1">
    <citation type="journal article" name="Sci. Rep.">
        <title>Genome-scale phylogenetic analyses confirm Olpidium as the closest living zoosporic fungus to the non-flagellated, terrestrial fungi.</title>
        <authorList>
            <person name="Chang Y."/>
            <person name="Rochon D."/>
            <person name="Sekimoto S."/>
            <person name="Wang Y."/>
            <person name="Chovatia M."/>
            <person name="Sandor L."/>
            <person name="Salamov A."/>
            <person name="Grigoriev I.V."/>
            <person name="Stajich J.E."/>
            <person name="Spatafora J.W."/>
        </authorList>
    </citation>
    <scope>NUCLEOTIDE SEQUENCE [LARGE SCALE GENOMIC DNA]</scope>
    <source>
        <strain evidence="2">S191</strain>
    </source>
</reference>
<dbReference type="Proteomes" id="UP000673691">
    <property type="component" value="Unassembled WGS sequence"/>
</dbReference>
<evidence type="ECO:0000313" key="3">
    <source>
        <dbReference type="Proteomes" id="UP000673691"/>
    </source>
</evidence>
<feature type="region of interest" description="Disordered" evidence="1">
    <location>
        <begin position="231"/>
        <end position="272"/>
    </location>
</feature>
<dbReference type="OrthoDB" id="196547at2759"/>